<organism evidence="1 2">
    <name type="scientific">Phlebia brevispora</name>
    <dbReference type="NCBI Taxonomy" id="194682"/>
    <lineage>
        <taxon>Eukaryota</taxon>
        <taxon>Fungi</taxon>
        <taxon>Dikarya</taxon>
        <taxon>Basidiomycota</taxon>
        <taxon>Agaricomycotina</taxon>
        <taxon>Agaricomycetes</taxon>
        <taxon>Polyporales</taxon>
        <taxon>Meruliaceae</taxon>
        <taxon>Phlebia</taxon>
    </lineage>
</organism>
<gene>
    <name evidence="1" type="ORF">NM688_g4657</name>
</gene>
<keyword evidence="2" id="KW-1185">Reference proteome</keyword>
<accession>A0ACC1T2H8</accession>
<protein>
    <submittedName>
        <fullName evidence="1">Uncharacterized protein</fullName>
    </submittedName>
</protein>
<comment type="caution">
    <text evidence="1">The sequence shown here is derived from an EMBL/GenBank/DDBJ whole genome shotgun (WGS) entry which is preliminary data.</text>
</comment>
<dbReference type="EMBL" id="JANHOG010000791">
    <property type="protein sequence ID" value="KAJ3551514.1"/>
    <property type="molecule type" value="Genomic_DNA"/>
</dbReference>
<evidence type="ECO:0000313" key="2">
    <source>
        <dbReference type="Proteomes" id="UP001148662"/>
    </source>
</evidence>
<evidence type="ECO:0000313" key="1">
    <source>
        <dbReference type="EMBL" id="KAJ3551514.1"/>
    </source>
</evidence>
<proteinExistence type="predicted"/>
<dbReference type="Proteomes" id="UP001148662">
    <property type="component" value="Unassembled WGS sequence"/>
</dbReference>
<sequence length="149" mass="16100">MQTNNVSPVLSQPSPSGSEASRQLRRTSTSSRSSVATLPATMHNSASIAQLGRAANHDRQRTLSTSSTFGSALSNLSNLNLQPKLVPSPPKTPVQHVVAFFPPNEQITQSESVHTLLPPPYLSAHLTMLAYRNPLAESHDRVVRAKQGR</sequence>
<name>A0ACC1T2H8_9APHY</name>
<reference evidence="1" key="1">
    <citation type="submission" date="2022-07" db="EMBL/GenBank/DDBJ databases">
        <title>Genome Sequence of Phlebia brevispora.</title>
        <authorList>
            <person name="Buettner E."/>
        </authorList>
    </citation>
    <scope>NUCLEOTIDE SEQUENCE</scope>
    <source>
        <strain evidence="1">MPL23</strain>
    </source>
</reference>